<evidence type="ECO:0000256" key="7">
    <source>
        <dbReference type="ARBA" id="ARBA00022723"/>
    </source>
</evidence>
<accession>A0ABR0P9C2</accession>
<gene>
    <name evidence="14" type="ORF">PVK06_022708</name>
</gene>
<feature type="transmembrane region" description="Helical" evidence="13">
    <location>
        <begin position="435"/>
        <end position="454"/>
    </location>
</feature>
<keyword evidence="15" id="KW-1185">Reference proteome</keyword>
<keyword evidence="8 13" id="KW-1133">Transmembrane helix</keyword>
<evidence type="ECO:0000256" key="11">
    <source>
        <dbReference type="ARBA" id="ARBA00023136"/>
    </source>
</evidence>
<evidence type="ECO:0000256" key="4">
    <source>
        <dbReference type="ARBA" id="ARBA00006840"/>
    </source>
</evidence>
<keyword evidence="11 13" id="KW-0472">Membrane</keyword>
<sequence length="488" mass="54785">MNEGMSYDCSSSSIITDSILNSNTFTPADVGLKEENPIDDEGHGRVARCTQPITYLHIHECDGFTMCIFCFPTSSVIPLHDHPEMTVFSKVLYGSLHVKSYDWIEPTCIRESKEPGCPQVRLARLVMDKVFTEPCRTSVLYPKSGGNLHCFTAVSPCAVLDVLAPPYREDLGRKCTYYIDYPFSTSGNGAQISNGKEEDYAWLAETETPDDLYMQPGVYVGLIAVVVSIYFSRNDSTVCETSARNPLLIIGIISVFVAVLALIGSCTKNGSIFLTIYSVLLILIILALFCLTFFALIVSNKELAKRIAGKGVGSVRLKDYSRWLRKNYLDAQRWEKVRSCLSESNICSSLHSEKAIFKLGFIKQKFSMIQSGCCKPPMYCKFEKKNATFWEMPKSGPDVPDTDCLTWSNDKEKLCYDCKSCKGGFLVDIKKQWRFMAIVNLVILVLILIIFNIGCSVRRRKEPKSDFAPKYLPPQIPPDYIPPPQTMV</sequence>
<keyword evidence="6 13" id="KW-0812">Transmembrane</keyword>
<organism evidence="14 15">
    <name type="scientific">Gossypium arboreum</name>
    <name type="common">Tree cotton</name>
    <name type="synonym">Gossypium nanking</name>
    <dbReference type="NCBI Taxonomy" id="29729"/>
    <lineage>
        <taxon>Eukaryota</taxon>
        <taxon>Viridiplantae</taxon>
        <taxon>Streptophyta</taxon>
        <taxon>Embryophyta</taxon>
        <taxon>Tracheophyta</taxon>
        <taxon>Spermatophyta</taxon>
        <taxon>Magnoliopsida</taxon>
        <taxon>eudicotyledons</taxon>
        <taxon>Gunneridae</taxon>
        <taxon>Pentapetalae</taxon>
        <taxon>rosids</taxon>
        <taxon>malvids</taxon>
        <taxon>Malvales</taxon>
        <taxon>Malvaceae</taxon>
        <taxon>Malvoideae</taxon>
        <taxon>Gossypium</taxon>
    </lineage>
</organism>
<protein>
    <recommendedName>
        <fullName evidence="5">cysteine dioxygenase</fullName>
        <ecNumber evidence="5">1.13.11.20</ecNumber>
    </recommendedName>
</protein>
<comment type="catalytic activity">
    <reaction evidence="12">
        <text>L-cysteine + O2 = 3-sulfino-L-alanine + H(+)</text>
        <dbReference type="Rhea" id="RHEA:20441"/>
        <dbReference type="ChEBI" id="CHEBI:15378"/>
        <dbReference type="ChEBI" id="CHEBI:15379"/>
        <dbReference type="ChEBI" id="CHEBI:35235"/>
        <dbReference type="ChEBI" id="CHEBI:61085"/>
        <dbReference type="EC" id="1.13.11.20"/>
    </reaction>
    <physiologicalReaction direction="left-to-right" evidence="12">
        <dbReference type="Rhea" id="RHEA:20442"/>
    </physiologicalReaction>
</comment>
<dbReference type="Proteomes" id="UP001358586">
    <property type="component" value="Chromosome 7"/>
</dbReference>
<dbReference type="InterPro" id="IPR012864">
    <property type="entry name" value="PCO/ADO"/>
</dbReference>
<evidence type="ECO:0000256" key="2">
    <source>
        <dbReference type="ARBA" id="ARBA00004370"/>
    </source>
</evidence>
<evidence type="ECO:0000256" key="5">
    <source>
        <dbReference type="ARBA" id="ARBA00013133"/>
    </source>
</evidence>
<name>A0ABR0P9C2_GOSAR</name>
<dbReference type="CDD" id="cd20289">
    <property type="entry name" value="cupin_ADO"/>
    <property type="match status" value="1"/>
</dbReference>
<evidence type="ECO:0000313" key="14">
    <source>
        <dbReference type="EMBL" id="KAK5817780.1"/>
    </source>
</evidence>
<comment type="similarity">
    <text evidence="4">Belongs to the tetraspanin (TM4SF) family.</text>
</comment>
<keyword evidence="9" id="KW-0560">Oxidoreductase</keyword>
<feature type="transmembrane region" description="Helical" evidence="13">
    <location>
        <begin position="212"/>
        <end position="231"/>
    </location>
</feature>
<comment type="cofactor">
    <cofactor evidence="1">
        <name>Fe(2+)</name>
        <dbReference type="ChEBI" id="CHEBI:29033"/>
    </cofactor>
</comment>
<comment type="subcellular location">
    <subcellularLocation>
        <location evidence="2">Membrane</location>
    </subcellularLocation>
</comment>
<reference evidence="14 15" key="1">
    <citation type="submission" date="2023-03" db="EMBL/GenBank/DDBJ databases">
        <title>WGS of Gossypium arboreum.</title>
        <authorList>
            <person name="Yu D."/>
        </authorList>
    </citation>
    <scope>NUCLEOTIDE SEQUENCE [LARGE SCALE GENOMIC DNA]</scope>
    <source>
        <tissue evidence="14">Leaf</tissue>
    </source>
</reference>
<dbReference type="InterPro" id="IPR044991">
    <property type="entry name" value="TET_plant"/>
</dbReference>
<dbReference type="Pfam" id="PF07847">
    <property type="entry name" value="PCO_ADO"/>
    <property type="match status" value="1"/>
</dbReference>
<feature type="transmembrane region" description="Helical" evidence="13">
    <location>
        <begin position="243"/>
        <end position="264"/>
    </location>
</feature>
<evidence type="ECO:0000313" key="15">
    <source>
        <dbReference type="Proteomes" id="UP001358586"/>
    </source>
</evidence>
<dbReference type="SUPFAM" id="SSF51182">
    <property type="entry name" value="RmlC-like cupins"/>
    <property type="match status" value="1"/>
</dbReference>
<dbReference type="EC" id="1.13.11.20" evidence="5"/>
<keyword evidence="10" id="KW-0408">Iron</keyword>
<evidence type="ECO:0000256" key="13">
    <source>
        <dbReference type="SAM" id="Phobius"/>
    </source>
</evidence>
<feature type="transmembrane region" description="Helical" evidence="13">
    <location>
        <begin position="276"/>
        <end position="298"/>
    </location>
</feature>
<dbReference type="InterPro" id="IPR014710">
    <property type="entry name" value="RmlC-like_jellyroll"/>
</dbReference>
<evidence type="ECO:0000256" key="9">
    <source>
        <dbReference type="ARBA" id="ARBA00023002"/>
    </source>
</evidence>
<evidence type="ECO:0000256" key="1">
    <source>
        <dbReference type="ARBA" id="ARBA00001954"/>
    </source>
</evidence>
<evidence type="ECO:0000256" key="8">
    <source>
        <dbReference type="ARBA" id="ARBA00022989"/>
    </source>
</evidence>
<evidence type="ECO:0000256" key="3">
    <source>
        <dbReference type="ARBA" id="ARBA00006622"/>
    </source>
</evidence>
<evidence type="ECO:0000256" key="10">
    <source>
        <dbReference type="ARBA" id="ARBA00023004"/>
    </source>
</evidence>
<evidence type="ECO:0000256" key="12">
    <source>
        <dbReference type="ARBA" id="ARBA00024284"/>
    </source>
</evidence>
<dbReference type="EMBL" id="JARKNE010000007">
    <property type="protein sequence ID" value="KAK5817780.1"/>
    <property type="molecule type" value="Genomic_DNA"/>
</dbReference>
<dbReference type="Gene3D" id="2.60.120.10">
    <property type="entry name" value="Jelly Rolls"/>
    <property type="match status" value="1"/>
</dbReference>
<proteinExistence type="inferred from homology"/>
<evidence type="ECO:0000256" key="6">
    <source>
        <dbReference type="ARBA" id="ARBA00022692"/>
    </source>
</evidence>
<comment type="caution">
    <text evidence="14">The sequence shown here is derived from an EMBL/GenBank/DDBJ whole genome shotgun (WGS) entry which is preliminary data.</text>
</comment>
<dbReference type="InterPro" id="IPR011051">
    <property type="entry name" value="RmlC_Cupin_sf"/>
</dbReference>
<keyword evidence="7" id="KW-0479">Metal-binding</keyword>
<dbReference type="PANTHER" id="PTHR32191">
    <property type="entry name" value="TETRASPANIN-8-RELATED"/>
    <property type="match status" value="1"/>
</dbReference>
<comment type="similarity">
    <text evidence="3">Belongs to the cysteine dioxygenase family.</text>
</comment>